<dbReference type="EMBL" id="BK015490">
    <property type="protein sequence ID" value="DAE09640.1"/>
    <property type="molecule type" value="Genomic_DNA"/>
</dbReference>
<dbReference type="InterPro" id="IPR013491">
    <property type="entry name" value="Tape_meas_N"/>
</dbReference>
<feature type="domain" description="Transglycosylase SLT" evidence="3">
    <location>
        <begin position="1274"/>
        <end position="1354"/>
    </location>
</feature>
<evidence type="ECO:0000259" key="4">
    <source>
        <dbReference type="Pfam" id="PF20155"/>
    </source>
</evidence>
<keyword evidence="1" id="KW-1245">Viral tail assembly</keyword>
<dbReference type="CDD" id="cd13402">
    <property type="entry name" value="LT_TF-like"/>
    <property type="match status" value="1"/>
</dbReference>
<name>A0A8S5PS65_9CAUD</name>
<sequence length="1451" mass="154436">MAGTAAWIDVLPNLSAFGTKLNSGVTAAATSAGRNAGKKFSDAMNQAAGRDVLSEQVKSLQQAEKKAAQAVSQCTSQIAKARDEQKSADLRVQAAEVKLQETIVKSGQSSSQAINAQARLNDARSKARQKTEAVTSAEEQLKAASKGLKETQTQLHDAQTNLNASTSKQSGFFASAAASARNAINSFRSMQSSVTTTATRGVGDSERFFTAWGAAKFGAISGFAQSAFSKVSNIITSNVEGAIKRADTMNNFPKVMKNLGYDSNDAAAAIKRISASIDGLPTTTSSMIGMVQQLAPLTKNLDEATSIALAFNNAVLAGGKDTVLQANAIEQYNQMLSANKVDAAAWRSVVNAMPGQMNQLAKSILGANAKQNDLYEAMKGGKVTFEDFNKALVKLNKDGYGQYASFTTQAKDATQGIGTAMENAKNRVQKAIEKIIEAFGVDRISSVINSFTAKFGDVGSAVAKAVSGALEFVETGKINEKLAESFHIDKKSYAGIEDAYQRIRWGYKGLTDFIKTGEFSYEFNRAFENADRQTLIDFKDSLLGVRDSASEVLKNLPGLGEFFNTPADGDKSNLNKALKAANVALAGLKPLLDLLASIEKAWNGLSAEQQGTIFDTAIYLWLGSKGFKILKNIFGVAKDIGKGFGIAGKGIKTAGNALKSFGKFLGGLKAPKWLSKLTVGKVGIAAGGTAMLSAAKNVEKGTPKWAWSQLNKIPGFSEGDKSYADYQKRYKAAQENNKFLGIKNSTWEHNLNPLNWPSMAVGAAKTGMNKLGSLRKKADEQGFAGNTGSAQASMSSGQRDAGVKAWNGIKGAFSEAGQAQADNTAAQVKAQQDTLAGIKKAWGDAGDWINTNWCDLMVKIQSKFDGAAQWVEDRWNGVKDWFGGTGQKIGDFFSGIPSTVGGWFDQAGQWVQSKWQAIVDWLGLTPTTIIDFFSGIPDAISGFFGSAGDWIQQKWQALVDWLGLTPTSIIDFFIGIPDMFAGIFQSAKDRITGIFGRVGAWFDNNVKSPISNAVNAIGQTFQSTKDWIKSSWDQVKKAARAPVAFVVNTVYTNGIKKVWDSVAGAVGLKLSLPEVKFAAGGMAGGINPGYAPGVDSIPAMTSPGEAWMVPEWTKAVGAENVYRWNALARHHGVQAVRDDMGLDGVQRFAKGGIASKIGKAAGKAASGAKKFIEDLSKTAQAFVKNPVDWVTSKILTPVKSQVAGISGGQFGQMVGRLPVSAAAALVDKVKSMASDLASKWTSDSEAGQYHGSVGGGVERWRSLVLQVLKELGQPASWADTVLRRMNQESGGNPNAINNWDSNAKAGHPSQGLMQTIPGTFAAYAGPYRSRGITDPLANIYAGCNYAIHRYGSLAGMNRAGGYALGGIVGDDRPTLYDRGGILPPGRHLVANETKQPELVLTRDQIVKIFGAGNADKGDRTVNLNVSIPERSDPWSDASILLSTARHQLGGH</sequence>
<dbReference type="Pfam" id="PF20155">
    <property type="entry name" value="TMP_3"/>
    <property type="match status" value="1"/>
</dbReference>
<evidence type="ECO:0000259" key="3">
    <source>
        <dbReference type="Pfam" id="PF01464"/>
    </source>
</evidence>
<organism evidence="5">
    <name type="scientific">Siphoviridae sp. ct7bj10</name>
    <dbReference type="NCBI Taxonomy" id="2825353"/>
    <lineage>
        <taxon>Viruses</taxon>
        <taxon>Duplodnaviria</taxon>
        <taxon>Heunggongvirae</taxon>
        <taxon>Uroviricota</taxon>
        <taxon>Caudoviricetes</taxon>
    </lineage>
</organism>
<dbReference type="GO" id="GO:0098003">
    <property type="term" value="P:viral tail assembly"/>
    <property type="evidence" value="ECO:0007669"/>
    <property type="project" value="UniProtKB-KW"/>
</dbReference>
<evidence type="ECO:0000313" key="5">
    <source>
        <dbReference type="EMBL" id="DAE09640.1"/>
    </source>
</evidence>
<feature type="compositionally biased region" description="Basic and acidic residues" evidence="2">
    <location>
        <begin position="121"/>
        <end position="131"/>
    </location>
</feature>
<dbReference type="Gene3D" id="1.10.530.10">
    <property type="match status" value="1"/>
</dbReference>
<evidence type="ECO:0000256" key="1">
    <source>
        <dbReference type="ARBA" id="ARBA00022465"/>
    </source>
</evidence>
<protein>
    <submittedName>
        <fullName evidence="5">Tail tape measure</fullName>
    </submittedName>
</protein>
<feature type="region of interest" description="Disordered" evidence="2">
    <location>
        <begin position="110"/>
        <end position="134"/>
    </location>
</feature>
<dbReference type="Pfam" id="PF01464">
    <property type="entry name" value="SLT"/>
    <property type="match status" value="1"/>
</dbReference>
<reference evidence="5" key="1">
    <citation type="journal article" date="2021" name="Proc. Natl. Acad. Sci. U.S.A.">
        <title>A Catalog of Tens of Thousands of Viruses from Human Metagenomes Reveals Hidden Associations with Chronic Diseases.</title>
        <authorList>
            <person name="Tisza M.J."/>
            <person name="Buck C.B."/>
        </authorList>
    </citation>
    <scope>NUCLEOTIDE SEQUENCE</scope>
    <source>
        <strain evidence="5">Ct7bj10</strain>
    </source>
</reference>
<proteinExistence type="predicted"/>
<dbReference type="InterPro" id="IPR023346">
    <property type="entry name" value="Lysozyme-like_dom_sf"/>
</dbReference>
<accession>A0A8S5PS65</accession>
<feature type="domain" description="Tape measure protein N-terminal" evidence="4">
    <location>
        <begin position="241"/>
        <end position="436"/>
    </location>
</feature>
<dbReference type="InterPro" id="IPR008258">
    <property type="entry name" value="Transglycosylase_SLT_dom_1"/>
</dbReference>
<dbReference type="SUPFAM" id="SSF53955">
    <property type="entry name" value="Lysozyme-like"/>
    <property type="match status" value="1"/>
</dbReference>
<dbReference type="NCBIfam" id="TIGR02675">
    <property type="entry name" value="tape_meas_nterm"/>
    <property type="match status" value="1"/>
</dbReference>
<evidence type="ECO:0000256" key="2">
    <source>
        <dbReference type="SAM" id="MobiDB-lite"/>
    </source>
</evidence>
<keyword evidence="1" id="KW-1188">Viral release from host cell</keyword>